<keyword evidence="2" id="KW-1185">Reference proteome</keyword>
<evidence type="ECO:0000313" key="1">
    <source>
        <dbReference type="EMBL" id="GKY89176.1"/>
    </source>
</evidence>
<proteinExistence type="predicted"/>
<organism evidence="1 2">
    <name type="scientific">Sinisalibacter aestuarii</name>
    <dbReference type="NCBI Taxonomy" id="2949426"/>
    <lineage>
        <taxon>Bacteria</taxon>
        <taxon>Pseudomonadati</taxon>
        <taxon>Pseudomonadota</taxon>
        <taxon>Alphaproteobacteria</taxon>
        <taxon>Rhodobacterales</taxon>
        <taxon>Roseobacteraceae</taxon>
        <taxon>Sinisalibacter</taxon>
    </lineage>
</organism>
<accession>A0ABQ5LW34</accession>
<evidence type="ECO:0000313" key="2">
    <source>
        <dbReference type="Proteomes" id="UP001144205"/>
    </source>
</evidence>
<dbReference type="Proteomes" id="UP001144205">
    <property type="component" value="Unassembled WGS sequence"/>
</dbReference>
<protein>
    <recommendedName>
        <fullName evidence="3">DUF1127 domain-containing protein</fullName>
    </recommendedName>
</protein>
<name>A0ABQ5LW34_9RHOB</name>
<reference evidence="1" key="1">
    <citation type="journal article" date="2023" name="Int. J. Syst. Evol. Microbiol.">
        <title>Sinisalibacter aestuarii sp. nov., isolated from estuarine sediment of the Arakawa River.</title>
        <authorList>
            <person name="Arafat S.T."/>
            <person name="Hirano S."/>
            <person name="Sato A."/>
            <person name="Takeuchi K."/>
            <person name="Yasuda T."/>
            <person name="Terahara T."/>
            <person name="Hamada M."/>
            <person name="Kobayashi T."/>
        </authorList>
    </citation>
    <scope>NUCLEOTIDE SEQUENCE</scope>
    <source>
        <strain evidence="1">B-399</strain>
    </source>
</reference>
<sequence>MTLATTNPPAETLARLIDHHGALATLRAFVKALAARTALRRRARADADMLSNHLRRDIGLEPHERATPYWELR</sequence>
<dbReference type="RefSeq" id="WP_281843211.1">
    <property type="nucleotide sequence ID" value="NZ_BROH01000010.1"/>
</dbReference>
<gene>
    <name evidence="1" type="ORF">STA1M1_30450</name>
</gene>
<dbReference type="EMBL" id="BROH01000010">
    <property type="protein sequence ID" value="GKY89176.1"/>
    <property type="molecule type" value="Genomic_DNA"/>
</dbReference>
<evidence type="ECO:0008006" key="3">
    <source>
        <dbReference type="Google" id="ProtNLM"/>
    </source>
</evidence>
<comment type="caution">
    <text evidence="1">The sequence shown here is derived from an EMBL/GenBank/DDBJ whole genome shotgun (WGS) entry which is preliminary data.</text>
</comment>